<dbReference type="AlphaFoldDB" id="A0A9X0HM79"/>
<sequence length="131" mass="15258">MYFSWTNVEGWMSYSLGISHESFCQALERYEPSSAYWQRCLSQCLTTFSVYGLKEETWFEEGTEGKKSVTYFNEPHLVVLTFGEHQVGIANWYAEDDFVPRLPIGDDVWILFEPAEIERHIKGLSLDKLEA</sequence>
<dbReference type="Proteomes" id="UP000054223">
    <property type="component" value="Unassembled WGS sequence"/>
</dbReference>
<proteinExistence type="predicted"/>
<evidence type="ECO:0000313" key="2">
    <source>
        <dbReference type="Proteomes" id="UP000054223"/>
    </source>
</evidence>
<organism evidence="1 2">
    <name type="scientific">Solirubrum puertoriconensis</name>
    <dbReference type="NCBI Taxonomy" id="1751427"/>
    <lineage>
        <taxon>Bacteria</taxon>
        <taxon>Pseudomonadati</taxon>
        <taxon>Bacteroidota</taxon>
        <taxon>Cytophagia</taxon>
        <taxon>Cytophagales</taxon>
    </lineage>
</organism>
<dbReference type="EMBL" id="LNAL01000006">
    <property type="protein sequence ID" value="KUG08384.1"/>
    <property type="molecule type" value="Genomic_DNA"/>
</dbReference>
<accession>A0A9X0HM79</accession>
<name>A0A9X0HM79_SOLP1</name>
<gene>
    <name evidence="1" type="ORF">ASU33_09445</name>
</gene>
<comment type="caution">
    <text evidence="1">The sequence shown here is derived from an EMBL/GenBank/DDBJ whole genome shotgun (WGS) entry which is preliminary data.</text>
</comment>
<protein>
    <submittedName>
        <fullName evidence="1">Uncharacterized protein</fullName>
    </submittedName>
</protein>
<keyword evidence="2" id="KW-1185">Reference proteome</keyword>
<evidence type="ECO:0000313" key="1">
    <source>
        <dbReference type="EMBL" id="KUG08384.1"/>
    </source>
</evidence>
<reference evidence="1 2" key="1">
    <citation type="submission" date="2015-11" db="EMBL/GenBank/DDBJ databases">
        <title>Solirubrum puertoriconensis gen. nov. an environmental bacteria isolated in Puerto Rico.</title>
        <authorList>
            <person name="Cuebas-Irizarry M.F."/>
            <person name="Montalvo-Rodriguez R."/>
        </authorList>
    </citation>
    <scope>NUCLEOTIDE SEQUENCE [LARGE SCALE GENOMIC DNA]</scope>
    <source>
        <strain evidence="1 2">MC1A</strain>
    </source>
</reference>